<name>A0A2P5FYY2_TREOI</name>
<accession>A0A2P5FYY2</accession>
<evidence type="ECO:0000256" key="2">
    <source>
        <dbReference type="SAM" id="Phobius"/>
    </source>
</evidence>
<keyword evidence="2" id="KW-1133">Transmembrane helix</keyword>
<dbReference type="InParanoid" id="A0A2P5FYY2"/>
<evidence type="ECO:0000313" key="4">
    <source>
        <dbReference type="Proteomes" id="UP000237000"/>
    </source>
</evidence>
<dbReference type="AlphaFoldDB" id="A0A2P5FYY2"/>
<gene>
    <name evidence="3" type="ORF">TorRG33x02_010570</name>
</gene>
<keyword evidence="2" id="KW-0472">Membrane</keyword>
<evidence type="ECO:0000313" key="3">
    <source>
        <dbReference type="EMBL" id="POO02996.1"/>
    </source>
</evidence>
<dbReference type="OrthoDB" id="1198374at2759"/>
<dbReference type="EMBL" id="JXTC01000003">
    <property type="protein sequence ID" value="POO02996.1"/>
    <property type="molecule type" value="Genomic_DNA"/>
</dbReference>
<evidence type="ECO:0000256" key="1">
    <source>
        <dbReference type="SAM" id="MobiDB-lite"/>
    </source>
</evidence>
<feature type="transmembrane region" description="Helical" evidence="2">
    <location>
        <begin position="6"/>
        <end position="27"/>
    </location>
</feature>
<keyword evidence="4" id="KW-1185">Reference proteome</keyword>
<proteinExistence type="predicted"/>
<organism evidence="3 4">
    <name type="scientific">Trema orientale</name>
    <name type="common">Charcoal tree</name>
    <name type="synonym">Celtis orientalis</name>
    <dbReference type="NCBI Taxonomy" id="63057"/>
    <lineage>
        <taxon>Eukaryota</taxon>
        <taxon>Viridiplantae</taxon>
        <taxon>Streptophyta</taxon>
        <taxon>Embryophyta</taxon>
        <taxon>Tracheophyta</taxon>
        <taxon>Spermatophyta</taxon>
        <taxon>Magnoliopsida</taxon>
        <taxon>eudicotyledons</taxon>
        <taxon>Gunneridae</taxon>
        <taxon>Pentapetalae</taxon>
        <taxon>rosids</taxon>
        <taxon>fabids</taxon>
        <taxon>Rosales</taxon>
        <taxon>Cannabaceae</taxon>
        <taxon>Trema</taxon>
    </lineage>
</organism>
<feature type="region of interest" description="Disordered" evidence="1">
    <location>
        <begin position="41"/>
        <end position="65"/>
    </location>
</feature>
<sequence length="79" mass="8640">MAANKAGLMISNFWVFMMIFCIINLIFADEQGEPPCGAASKCLPQPSNPPERGCEKPSRCRSPPSMTAVAHRTEIITKT</sequence>
<protein>
    <submittedName>
        <fullName evidence="3">Rapid ALkalinization Factor</fullName>
    </submittedName>
</protein>
<reference evidence="4" key="1">
    <citation type="submission" date="2016-06" db="EMBL/GenBank/DDBJ databases">
        <title>Parallel loss of symbiosis genes in relatives of nitrogen-fixing non-legume Parasponia.</title>
        <authorList>
            <person name="Van Velzen R."/>
            <person name="Holmer R."/>
            <person name="Bu F."/>
            <person name="Rutten L."/>
            <person name="Van Zeijl A."/>
            <person name="Liu W."/>
            <person name="Santuari L."/>
            <person name="Cao Q."/>
            <person name="Sharma T."/>
            <person name="Shen D."/>
            <person name="Roswanjaya Y."/>
            <person name="Wardhani T."/>
            <person name="Kalhor M.S."/>
            <person name="Jansen J."/>
            <person name="Van den Hoogen J."/>
            <person name="Gungor B."/>
            <person name="Hartog M."/>
            <person name="Hontelez J."/>
            <person name="Verver J."/>
            <person name="Yang W.-C."/>
            <person name="Schijlen E."/>
            <person name="Repin R."/>
            <person name="Schilthuizen M."/>
            <person name="Schranz E."/>
            <person name="Heidstra R."/>
            <person name="Miyata K."/>
            <person name="Fedorova E."/>
            <person name="Kohlen W."/>
            <person name="Bisseling T."/>
            <person name="Smit S."/>
            <person name="Geurts R."/>
        </authorList>
    </citation>
    <scope>NUCLEOTIDE SEQUENCE [LARGE SCALE GENOMIC DNA]</scope>
    <source>
        <strain evidence="4">cv. RG33-2</strain>
    </source>
</reference>
<keyword evidence="2" id="KW-0812">Transmembrane</keyword>
<comment type="caution">
    <text evidence="3">The sequence shown here is derived from an EMBL/GenBank/DDBJ whole genome shotgun (WGS) entry which is preliminary data.</text>
</comment>
<dbReference type="Proteomes" id="UP000237000">
    <property type="component" value="Unassembled WGS sequence"/>
</dbReference>